<gene>
    <name evidence="1" type="ORF">ACFQU8_13940</name>
</gene>
<sequence length="48" mass="5640">MALKRQLSFDELVQENRQQMLQDESVLEKIEQNMKANVNPPIDERAPD</sequence>
<comment type="caution">
    <text evidence="1">The sequence shown here is derived from an EMBL/GenBank/DDBJ whole genome shotgun (WGS) entry which is preliminary data.</text>
</comment>
<proteinExistence type="predicted"/>
<accession>A0ABW2V1Y1</accession>
<name>A0ABW2V1Y1_9BACI</name>
<organism evidence="1 2">
    <name type="scientific">Lentibacillus kimchii</name>
    <dbReference type="NCBI Taxonomy" id="1542911"/>
    <lineage>
        <taxon>Bacteria</taxon>
        <taxon>Bacillati</taxon>
        <taxon>Bacillota</taxon>
        <taxon>Bacilli</taxon>
        <taxon>Bacillales</taxon>
        <taxon>Bacillaceae</taxon>
        <taxon>Lentibacillus</taxon>
    </lineage>
</organism>
<dbReference type="RefSeq" id="WP_382361570.1">
    <property type="nucleotide sequence ID" value="NZ_JBHTGR010000057.1"/>
</dbReference>
<dbReference type="InterPro" id="IPR025004">
    <property type="entry name" value="SenN/SenS"/>
</dbReference>
<dbReference type="Proteomes" id="UP001596620">
    <property type="component" value="Unassembled WGS sequence"/>
</dbReference>
<dbReference type="EMBL" id="JBHTGR010000057">
    <property type="protein sequence ID" value="MFC7748288.1"/>
    <property type="molecule type" value="Genomic_DNA"/>
</dbReference>
<evidence type="ECO:0000313" key="2">
    <source>
        <dbReference type="Proteomes" id="UP001596620"/>
    </source>
</evidence>
<reference evidence="2" key="1">
    <citation type="journal article" date="2019" name="Int. J. Syst. Evol. Microbiol.">
        <title>The Global Catalogue of Microorganisms (GCM) 10K type strain sequencing project: providing services to taxonomists for standard genome sequencing and annotation.</title>
        <authorList>
            <consortium name="The Broad Institute Genomics Platform"/>
            <consortium name="The Broad Institute Genome Sequencing Center for Infectious Disease"/>
            <person name="Wu L."/>
            <person name="Ma J."/>
        </authorList>
    </citation>
    <scope>NUCLEOTIDE SEQUENCE [LARGE SCALE GENOMIC DNA]</scope>
    <source>
        <strain evidence="2">JCM 30234</strain>
    </source>
</reference>
<protein>
    <submittedName>
        <fullName evidence="1">FbpB family small basic protein</fullName>
    </submittedName>
</protein>
<dbReference type="Pfam" id="PF13040">
    <property type="entry name" value="Fur_reg_FbpB"/>
    <property type="match status" value="1"/>
</dbReference>
<evidence type="ECO:0000313" key="1">
    <source>
        <dbReference type="EMBL" id="MFC7748288.1"/>
    </source>
</evidence>
<keyword evidence="2" id="KW-1185">Reference proteome</keyword>